<dbReference type="CDD" id="cd14814">
    <property type="entry name" value="Peptidase_M15"/>
    <property type="match status" value="1"/>
</dbReference>
<keyword evidence="2" id="KW-0472">Membrane</keyword>
<dbReference type="PANTHER" id="PTHR34385">
    <property type="entry name" value="D-ALANYL-D-ALANINE CARBOXYPEPTIDASE"/>
    <property type="match status" value="1"/>
</dbReference>
<dbReference type="InterPro" id="IPR009045">
    <property type="entry name" value="Zn_M74/Hedgehog-like"/>
</dbReference>
<keyword evidence="2" id="KW-1133">Transmembrane helix</keyword>
<feature type="region of interest" description="Disordered" evidence="1">
    <location>
        <begin position="1"/>
        <end position="26"/>
    </location>
</feature>
<organism evidence="4 5">
    <name type="scientific">Demequina zhanjiangensis</name>
    <dbReference type="NCBI Taxonomy" id="3051659"/>
    <lineage>
        <taxon>Bacteria</taxon>
        <taxon>Bacillati</taxon>
        <taxon>Actinomycetota</taxon>
        <taxon>Actinomycetes</taxon>
        <taxon>Micrococcales</taxon>
        <taxon>Demequinaceae</taxon>
        <taxon>Demequina</taxon>
    </lineage>
</organism>
<sequence length="283" mass="30829">MNLRSHAPETGETATRARGHHKSRRLRRLRETQELKIRSTHRRRTTLTRGGVVGAFALAMLVYPIAGTVLPYAAAVEELPGVVVGESPSTAHAILGRGPQLVQSSLDAPTIEDVASAIAVSDRYTVSQYLPECDTSTIVDAPNGQLPASELCQIPGGADLRADAAVAFAEMNAAFKGKFGRDICVGEGYRSLSKQYATKASRGWWAATPGTSVHGYGLAIDLCQGDMYGETRTWLNQNAETWGWENPSWAKTTKYEPWHWEYEPATTDMDLYGSGYYSNGVSD</sequence>
<protein>
    <submittedName>
        <fullName evidence="4">M15 family metallopeptidase</fullName>
    </submittedName>
</protein>
<evidence type="ECO:0000313" key="4">
    <source>
        <dbReference type="EMBL" id="MDN4471714.1"/>
    </source>
</evidence>
<evidence type="ECO:0000259" key="3">
    <source>
        <dbReference type="Pfam" id="PF02557"/>
    </source>
</evidence>
<proteinExistence type="predicted"/>
<feature type="domain" description="D-alanyl-D-alanine carboxypeptidase-like core" evidence="3">
    <location>
        <begin position="159"/>
        <end position="264"/>
    </location>
</feature>
<name>A0ABT8FYD3_9MICO</name>
<keyword evidence="5" id="KW-1185">Reference proteome</keyword>
<dbReference type="EMBL" id="JAUHPV010000001">
    <property type="protein sequence ID" value="MDN4471714.1"/>
    <property type="molecule type" value="Genomic_DNA"/>
</dbReference>
<feature type="transmembrane region" description="Helical" evidence="2">
    <location>
        <begin position="46"/>
        <end position="66"/>
    </location>
</feature>
<dbReference type="InterPro" id="IPR003709">
    <property type="entry name" value="VanY-like_core_dom"/>
</dbReference>
<dbReference type="Gene3D" id="3.30.1380.10">
    <property type="match status" value="1"/>
</dbReference>
<evidence type="ECO:0000256" key="2">
    <source>
        <dbReference type="SAM" id="Phobius"/>
    </source>
</evidence>
<evidence type="ECO:0000313" key="5">
    <source>
        <dbReference type="Proteomes" id="UP001172738"/>
    </source>
</evidence>
<keyword evidence="2" id="KW-0812">Transmembrane</keyword>
<dbReference type="PANTHER" id="PTHR34385:SF1">
    <property type="entry name" value="PEPTIDOGLYCAN L-ALANYL-D-GLUTAMATE ENDOPEPTIDASE CWLK"/>
    <property type="match status" value="1"/>
</dbReference>
<evidence type="ECO:0000256" key="1">
    <source>
        <dbReference type="SAM" id="MobiDB-lite"/>
    </source>
</evidence>
<comment type="caution">
    <text evidence="4">The sequence shown here is derived from an EMBL/GenBank/DDBJ whole genome shotgun (WGS) entry which is preliminary data.</text>
</comment>
<dbReference type="Pfam" id="PF02557">
    <property type="entry name" value="VanY"/>
    <property type="match status" value="1"/>
</dbReference>
<dbReference type="RefSeq" id="WP_301125604.1">
    <property type="nucleotide sequence ID" value="NZ_JAUHPV010000001.1"/>
</dbReference>
<feature type="compositionally biased region" description="Basic residues" evidence="1">
    <location>
        <begin position="17"/>
        <end position="26"/>
    </location>
</feature>
<gene>
    <name evidence="4" type="ORF">QQX04_01755</name>
</gene>
<dbReference type="InterPro" id="IPR052179">
    <property type="entry name" value="DD-CPase-like"/>
</dbReference>
<reference evidence="4" key="1">
    <citation type="submission" date="2023-06" db="EMBL/GenBank/DDBJ databases">
        <title>SYSU T00b26.</title>
        <authorList>
            <person name="Gao L."/>
            <person name="Fang B.-Z."/>
            <person name="Li W.-J."/>
        </authorList>
    </citation>
    <scope>NUCLEOTIDE SEQUENCE</scope>
    <source>
        <strain evidence="4">SYSU T00b26</strain>
    </source>
</reference>
<accession>A0ABT8FYD3</accession>
<dbReference type="Proteomes" id="UP001172738">
    <property type="component" value="Unassembled WGS sequence"/>
</dbReference>
<dbReference type="SUPFAM" id="SSF55166">
    <property type="entry name" value="Hedgehog/DD-peptidase"/>
    <property type="match status" value="1"/>
</dbReference>